<feature type="compositionally biased region" description="Low complexity" evidence="1">
    <location>
        <begin position="658"/>
        <end position="681"/>
    </location>
</feature>
<dbReference type="PROSITE" id="PS50011">
    <property type="entry name" value="PROTEIN_KINASE_DOM"/>
    <property type="match status" value="1"/>
</dbReference>
<feature type="region of interest" description="Disordered" evidence="1">
    <location>
        <begin position="1787"/>
        <end position="1828"/>
    </location>
</feature>
<feature type="region of interest" description="Disordered" evidence="1">
    <location>
        <begin position="1514"/>
        <end position="1592"/>
    </location>
</feature>
<feature type="compositionally biased region" description="Low complexity" evidence="1">
    <location>
        <begin position="1520"/>
        <end position="1529"/>
    </location>
</feature>
<feature type="compositionally biased region" description="Low complexity" evidence="1">
    <location>
        <begin position="1133"/>
        <end position="1153"/>
    </location>
</feature>
<reference evidence="4" key="1">
    <citation type="submission" date="2018-10" db="EMBL/GenBank/DDBJ databases">
        <title>De novo assembly of a Great Dane genome.</title>
        <authorList>
            <person name="Kidd J.M."/>
            <person name="Pendleton A.L."/>
            <person name="Shen F."/>
            <person name="Emery S."/>
        </authorList>
    </citation>
    <scope>NUCLEOTIDE SEQUENCE [LARGE SCALE GENOMIC DNA]</scope>
    <source>
        <strain evidence="4">Great Dane</strain>
    </source>
</reference>
<dbReference type="Ensembl" id="ENSCAFT00040036406.1">
    <property type="protein sequence ID" value="ENSCAFP00040031697.1"/>
    <property type="gene ID" value="ENSCAFG00040019454.1"/>
</dbReference>
<name>A0A8C0T4R3_CANLF</name>
<dbReference type="GO" id="GO:0004672">
    <property type="term" value="F:protein kinase activity"/>
    <property type="evidence" value="ECO:0007669"/>
    <property type="project" value="InterPro"/>
</dbReference>
<feature type="compositionally biased region" description="Low complexity" evidence="1">
    <location>
        <begin position="773"/>
        <end position="790"/>
    </location>
</feature>
<dbReference type="OrthoDB" id="372624at2759"/>
<feature type="domain" description="Protein kinase" evidence="2">
    <location>
        <begin position="381"/>
        <end position="641"/>
    </location>
</feature>
<feature type="region of interest" description="Disordered" evidence="1">
    <location>
        <begin position="274"/>
        <end position="317"/>
    </location>
</feature>
<dbReference type="FunFam" id="1.10.510.10:FF:000128">
    <property type="entry name" value="serine/threonine-protein kinase ULK2 isoform X2"/>
    <property type="match status" value="1"/>
</dbReference>
<feature type="compositionally biased region" description="Pro residues" evidence="1">
    <location>
        <begin position="177"/>
        <end position="186"/>
    </location>
</feature>
<feature type="region of interest" description="Disordered" evidence="1">
    <location>
        <begin position="1025"/>
        <end position="1054"/>
    </location>
</feature>
<evidence type="ECO:0000259" key="2">
    <source>
        <dbReference type="PROSITE" id="PS50011"/>
    </source>
</evidence>
<dbReference type="PROSITE" id="PS00108">
    <property type="entry name" value="PROTEIN_KINASE_ST"/>
    <property type="match status" value="1"/>
</dbReference>
<feature type="region of interest" description="Disordered" evidence="1">
    <location>
        <begin position="1073"/>
        <end position="1156"/>
    </location>
</feature>
<dbReference type="InterPro" id="IPR000719">
    <property type="entry name" value="Prot_kinase_dom"/>
</dbReference>
<dbReference type="SUPFAM" id="SSF56112">
    <property type="entry name" value="Protein kinase-like (PK-like)"/>
    <property type="match status" value="1"/>
</dbReference>
<gene>
    <name evidence="4" type="primary">EP400</name>
</gene>
<dbReference type="PANTHER" id="PTHR46459:SF1">
    <property type="entry name" value="E1A-BINDING PROTEIN P400"/>
    <property type="match status" value="1"/>
</dbReference>
<feature type="compositionally biased region" description="Basic residues" evidence="1">
    <location>
        <begin position="43"/>
        <end position="55"/>
    </location>
</feature>
<feature type="region of interest" description="Disordered" evidence="1">
    <location>
        <begin position="811"/>
        <end position="965"/>
    </location>
</feature>
<protein>
    <submittedName>
        <fullName evidence="4">E1A binding protein p400</fullName>
    </submittedName>
</protein>
<feature type="region of interest" description="Disordered" evidence="1">
    <location>
        <begin position="2078"/>
        <end position="2124"/>
    </location>
</feature>
<feature type="region of interest" description="Disordered" evidence="1">
    <location>
        <begin position="1742"/>
        <end position="1769"/>
    </location>
</feature>
<reference evidence="4" key="2">
    <citation type="submission" date="2025-08" db="UniProtKB">
        <authorList>
            <consortium name="Ensembl"/>
        </authorList>
    </citation>
    <scope>IDENTIFICATION</scope>
</reference>
<dbReference type="InterPro" id="IPR011009">
    <property type="entry name" value="Kinase-like_dom_sf"/>
</dbReference>
<dbReference type="InterPro" id="IPR008271">
    <property type="entry name" value="Ser/Thr_kinase_AS"/>
</dbReference>
<dbReference type="Gene3D" id="3.30.200.20">
    <property type="entry name" value="Phosphorylase Kinase, domain 1"/>
    <property type="match status" value="1"/>
</dbReference>
<evidence type="ECO:0000259" key="3">
    <source>
        <dbReference type="PROSITE" id="PS50090"/>
    </source>
</evidence>
<feature type="region of interest" description="Disordered" evidence="1">
    <location>
        <begin position="1278"/>
        <end position="1309"/>
    </location>
</feature>
<dbReference type="Gene3D" id="1.10.510.10">
    <property type="entry name" value="Transferase(Phosphotransferase) domain 1"/>
    <property type="match status" value="1"/>
</dbReference>
<evidence type="ECO:0000313" key="4">
    <source>
        <dbReference type="Ensembl" id="ENSCAFP00040031697.1"/>
    </source>
</evidence>
<feature type="compositionally biased region" description="Low complexity" evidence="1">
    <location>
        <begin position="155"/>
        <end position="171"/>
    </location>
</feature>
<dbReference type="Pfam" id="PF00069">
    <property type="entry name" value="Pkinase"/>
    <property type="match status" value="1"/>
</dbReference>
<dbReference type="PROSITE" id="PS50090">
    <property type="entry name" value="MYB_LIKE"/>
    <property type="match status" value="1"/>
</dbReference>
<evidence type="ECO:0000313" key="5">
    <source>
        <dbReference type="Proteomes" id="UP000694542"/>
    </source>
</evidence>
<proteinExistence type="predicted"/>
<dbReference type="Gene3D" id="1.10.10.60">
    <property type="entry name" value="Homeodomain-like"/>
    <property type="match status" value="1"/>
</dbReference>
<feature type="compositionally biased region" description="Polar residues" evidence="1">
    <location>
        <begin position="811"/>
        <end position="835"/>
    </location>
</feature>
<feature type="domain" description="Myb-like" evidence="3">
    <location>
        <begin position="1358"/>
        <end position="1419"/>
    </location>
</feature>
<dbReference type="GO" id="GO:0005524">
    <property type="term" value="F:ATP binding"/>
    <property type="evidence" value="ECO:0007669"/>
    <property type="project" value="InterPro"/>
</dbReference>
<sequence>MNKMRHLYSSPVYSVRSLTLGYTGHIQAVMRLCRQEEAERGHGARPRWRASRVRPPRGQPNAGPAPPAWPRPRPGPAPWPRPAGPAPSPAAPPGPAPPPPRAAHCACAGVSGSGPLRPRLFCFPLESRPDPVPEPSPHPGGIRIGSPGCPRAPSGPRGWRRALPARWGAPPARRPRPAPPPEPPAPRHGARPRRPGGRGQVRVLAQGPHRARRLRRGLQGAPPRGEGRRRARTTRRGPSCRAPGRPIPHPCLGWGPASQPLTWASLLPGLRPSYLPTPTPPRAQGSHPCPSPGTLIPPSLPHTRDPSSHPRTLMPSIPTPHPETLMLTPAMGTPSPHPRLPHPYLLWTPLSHSTPQVLLLAPEHPPPHTHTHSQVLTWPGGGPVRMPGFWALRNIVLGFQKHDLEVAVKCINKKNLAKSQTLLGKEIKILKELKHENIVALYDFQEMANSVYLVMEYCNGGDLADYLHTMRTLSEDTIRLFLQQIAGAMRLLHSKGIIHRDLKPQNILLSNPGGRRANPNNIRVKIADFGFARYLQSNMMAATLCGSPMYMAPEVIMSQHYDGKADLWSIGTIVYQCLTGKAPFQASSPQDLRLFYERNKTLVPTIPRETSAPLRQLLLALLQRNHKDRMDFDDFFHHPFLDASATVKKSPPVPVPSYPSSGSGSSSSSSSTSHLASPPSLGEMHQQLQKTLTSPADAAGFLQGSRGSGGSSKDSSCDTDDFVMVPAQFPGDLVAEAAGAKPPPDSLMCSGSSLVASAGLESRGRTPSPSPPCSSSSPSPSGRAGPFSSRCGVSVPIPVPTQVHNYQRIEQNLQSPTQYQTTRSSAIRRSGSTSPLGFARASPSPPSHTEHGAALARKLSLGGGRPYTPSPQVGIIPERPGWSGAPSPQGAEMRGGRSPRPGSSVPEPSPHTAGLGYRLHSAPNLSDLHVVRPKLPKPPTDPLGTAFGHPQSSPPQPAHGLQSCRPLRGSPKLPDFLQRNPLPPILGSPTKALPAFDFPKNPSSQNLLTLLARQGVVMTPPRNRTLPDLSEAGPFQGQQLGPGLRPTEDKSPFGRSLSTGRLTDLLLKAAFGTQAPDSGSTDSLQEKPMDIAPSAGLGGNLHPGARAGGASSPSPVVFTVGSPPSGTTPPQGPRTRMFSVGSSSSLGSVGSSSARHLAPGACSEAAPEVPAPSHCCSFADPVTANLEGAVTFEAPDLPEETLMEQEQEQLLTYTREDAYNVEYVCEGADGQVEVMPLWTPPTPPQDDNDIYVDPVLCLTYESTPIPESKLPPVYVRKERRRHRTDPSVAGRKKKQRHGEPVVPPRSLFDRATPGMLKMRREGKEQKKNILLKQQTQFAKPLPTFAKPTAESGPDNPEWLISEDWALLQAVKQLLELPLNLTIVSPAHTPNWDLVSDVVNSCSRIYRSSKQCRSRYENVLIPREEGKSKNNRPLRTGQLYAQDENATHTQLYTSHFDLMKMTAGKRSPPIKPLLGMNPFQKNPKHASVLAESGINYDKPLPPIQVASLRAERIAKEKKALADQQKAQQPPVAQPPPPPPQPQPPPPQQPPPPLPQSQAAGSQQPAGPPAVQPQAQAQPQAQPTQPPPKVPPAITTVGSAAVLAGAIKTSVTGTSMPTGTVSGNVIVNTIAGVPAATFQSINKRLASPVAPGALTTSGGSAPAQVVHTQPRAVGSPATATSDLVSLAPTQGVRAVTSVTASAVVTTSLTPVQTPTRSLVTQVSQATGVQLPGKAITPAHFQLLRQQQQQPPPPPPSQVQVPQIQGQAPSPAQIKAVGKLTPEHLIKMQKQKLQLPQQAPPPQAPPGPPQPATQVQVQAPPPTPQQSPQLATVTAPRPGALLTGTTVANLQVARLTRVPPSQLQAQGQMQAQAPQPAQVALAKPPVVSVPAAVVSSPGVTTLPMNVAGISVAIGQPQKAAGQTVVAQPVHVQQLLKLKQQAVQQQKAIQPQAAPGPAAVQQKITAQQIAAQGQPQKVTYATQPALKTQFLTTPISQAQKLAGTQQVQTQIQVAKLPQVVQQQTPVASIQQVASASQQASPQTVTLTQATAAGQQVQMIPTVTATAQVVQQKLMQQQVVPTAAGQLQSPGVPNPAQVPASSDSPSQQPKLQMRVPAVRLKTPTKPPCP</sequence>
<dbReference type="InterPro" id="IPR001005">
    <property type="entry name" value="SANT/Myb"/>
</dbReference>
<evidence type="ECO:0000256" key="1">
    <source>
        <dbReference type="SAM" id="MobiDB-lite"/>
    </source>
</evidence>
<feature type="compositionally biased region" description="Pro residues" evidence="1">
    <location>
        <begin position="63"/>
        <end position="101"/>
    </location>
</feature>
<organism evidence="4 5">
    <name type="scientific">Canis lupus familiaris</name>
    <name type="common">Dog</name>
    <name type="synonym">Canis familiaris</name>
    <dbReference type="NCBI Taxonomy" id="9615"/>
    <lineage>
        <taxon>Eukaryota</taxon>
        <taxon>Metazoa</taxon>
        <taxon>Chordata</taxon>
        <taxon>Craniata</taxon>
        <taxon>Vertebrata</taxon>
        <taxon>Euteleostomi</taxon>
        <taxon>Mammalia</taxon>
        <taxon>Eutheria</taxon>
        <taxon>Laurasiatheria</taxon>
        <taxon>Carnivora</taxon>
        <taxon>Caniformia</taxon>
        <taxon>Canidae</taxon>
        <taxon>Canis</taxon>
    </lineage>
</organism>
<accession>A0A8C0T4R3</accession>
<feature type="compositionally biased region" description="Low complexity" evidence="1">
    <location>
        <begin position="1033"/>
        <end position="1044"/>
    </location>
</feature>
<feature type="region of interest" description="Disordered" evidence="1">
    <location>
        <begin position="131"/>
        <end position="253"/>
    </location>
</feature>
<dbReference type="Proteomes" id="UP000694542">
    <property type="component" value="Chromosome 26"/>
</dbReference>
<feature type="region of interest" description="Disordered" evidence="1">
    <location>
        <begin position="37"/>
        <end position="104"/>
    </location>
</feature>
<feature type="region of interest" description="Disordered" evidence="1">
    <location>
        <begin position="758"/>
        <end position="793"/>
    </location>
</feature>
<feature type="compositionally biased region" description="Pro residues" evidence="1">
    <location>
        <begin position="1795"/>
        <end position="1808"/>
    </location>
</feature>
<feature type="compositionally biased region" description="Pro residues" evidence="1">
    <location>
        <begin position="1530"/>
        <end position="1553"/>
    </location>
</feature>
<feature type="region of interest" description="Disordered" evidence="1">
    <location>
        <begin position="647"/>
        <end position="723"/>
    </location>
</feature>
<feature type="compositionally biased region" description="Low complexity" evidence="1">
    <location>
        <begin position="1755"/>
        <end position="1766"/>
    </location>
</feature>
<feature type="compositionally biased region" description="Low complexity" evidence="1">
    <location>
        <begin position="1554"/>
        <end position="1563"/>
    </location>
</feature>
<dbReference type="PANTHER" id="PTHR46459">
    <property type="entry name" value="E1A-BINDING PROTEIN P400-RELATED"/>
    <property type="match status" value="1"/>
</dbReference>
<feature type="compositionally biased region" description="Low complexity" evidence="1">
    <location>
        <begin position="1570"/>
        <end position="1581"/>
    </location>
</feature>
<feature type="compositionally biased region" description="Polar residues" evidence="1">
    <location>
        <begin position="2094"/>
        <end position="2105"/>
    </location>
</feature>
<dbReference type="SMART" id="SM00220">
    <property type="entry name" value="S_TKc"/>
    <property type="match status" value="1"/>
</dbReference>